<feature type="signal peptide" evidence="1">
    <location>
        <begin position="1"/>
        <end position="30"/>
    </location>
</feature>
<feature type="chain" id="PRO_5047342612" evidence="1">
    <location>
        <begin position="31"/>
        <end position="182"/>
    </location>
</feature>
<proteinExistence type="predicted"/>
<accession>A0ABV9EHP8</accession>
<reference evidence="3" key="1">
    <citation type="journal article" date="2019" name="Int. J. Syst. Evol. Microbiol.">
        <title>The Global Catalogue of Microorganisms (GCM) 10K type strain sequencing project: providing services to taxonomists for standard genome sequencing and annotation.</title>
        <authorList>
            <consortium name="The Broad Institute Genomics Platform"/>
            <consortium name="The Broad Institute Genome Sequencing Center for Infectious Disease"/>
            <person name="Wu L."/>
            <person name="Ma J."/>
        </authorList>
    </citation>
    <scope>NUCLEOTIDE SEQUENCE [LARGE SCALE GENOMIC DNA]</scope>
    <source>
        <strain evidence="3">CCUG 49560</strain>
    </source>
</reference>
<organism evidence="2 3">
    <name type="scientific">Sphaerisporangium corydalis</name>
    <dbReference type="NCBI Taxonomy" id="1441875"/>
    <lineage>
        <taxon>Bacteria</taxon>
        <taxon>Bacillati</taxon>
        <taxon>Actinomycetota</taxon>
        <taxon>Actinomycetes</taxon>
        <taxon>Streptosporangiales</taxon>
        <taxon>Streptosporangiaceae</taxon>
        <taxon>Sphaerisporangium</taxon>
    </lineage>
</organism>
<gene>
    <name evidence="2" type="ORF">ACFO8L_23475</name>
</gene>
<keyword evidence="1" id="KW-0732">Signal</keyword>
<dbReference type="RefSeq" id="WP_262847528.1">
    <property type="nucleotide sequence ID" value="NZ_JANZYP010000065.1"/>
</dbReference>
<evidence type="ECO:0000256" key="1">
    <source>
        <dbReference type="SAM" id="SignalP"/>
    </source>
</evidence>
<dbReference type="Proteomes" id="UP001595891">
    <property type="component" value="Unassembled WGS sequence"/>
</dbReference>
<sequence>MRRHLSALAALTLAGSLAGASLAIPATAAAAPASATQAVAAPQSPLYTKVIWNKTVRRGGTITYSLKSTNKGEWPTDFAGILGSLPRGASKIRVVGAGSKTFCDVSGRELFCIFDTLKPNKSASFKIKVWLKRSTHGYAYADFGAFSIDVPEGVDVTNEEELDKLDLQSDAKFKSFRTRIVR</sequence>
<name>A0ABV9EHP8_9ACTN</name>
<comment type="caution">
    <text evidence="2">The sequence shown here is derived from an EMBL/GenBank/DDBJ whole genome shotgun (WGS) entry which is preliminary data.</text>
</comment>
<dbReference type="EMBL" id="JBHSFN010000014">
    <property type="protein sequence ID" value="MFC4589071.1"/>
    <property type="molecule type" value="Genomic_DNA"/>
</dbReference>
<evidence type="ECO:0000313" key="3">
    <source>
        <dbReference type="Proteomes" id="UP001595891"/>
    </source>
</evidence>
<protein>
    <submittedName>
        <fullName evidence="2">DUF11 domain-containing protein</fullName>
    </submittedName>
</protein>
<keyword evidence="3" id="KW-1185">Reference proteome</keyword>
<evidence type="ECO:0000313" key="2">
    <source>
        <dbReference type="EMBL" id="MFC4589071.1"/>
    </source>
</evidence>